<dbReference type="InterPro" id="IPR013766">
    <property type="entry name" value="Thioredoxin_domain"/>
</dbReference>
<dbReference type="PANTHER" id="PTHR42852:SF6">
    <property type="entry name" value="THIOL:DISULFIDE INTERCHANGE PROTEIN DSBE"/>
    <property type="match status" value="1"/>
</dbReference>
<dbReference type="SUPFAM" id="SSF52833">
    <property type="entry name" value="Thioredoxin-like"/>
    <property type="match status" value="1"/>
</dbReference>
<dbReference type="InterPro" id="IPR013740">
    <property type="entry name" value="Redoxin"/>
</dbReference>
<keyword evidence="5" id="KW-0812">Transmembrane</keyword>
<keyword evidence="5" id="KW-1133">Transmembrane helix</keyword>
<dbReference type="PROSITE" id="PS51352">
    <property type="entry name" value="THIOREDOXIN_2"/>
    <property type="match status" value="1"/>
</dbReference>
<keyword evidence="3" id="KW-1015">Disulfide bond</keyword>
<dbReference type="GO" id="GO:0030313">
    <property type="term" value="C:cell envelope"/>
    <property type="evidence" value="ECO:0007669"/>
    <property type="project" value="UniProtKB-SubCell"/>
</dbReference>
<organism evidence="7 8">
    <name type="scientific">Runella defluvii</name>
    <dbReference type="NCBI Taxonomy" id="370973"/>
    <lineage>
        <taxon>Bacteria</taxon>
        <taxon>Pseudomonadati</taxon>
        <taxon>Bacteroidota</taxon>
        <taxon>Cytophagia</taxon>
        <taxon>Cytophagales</taxon>
        <taxon>Spirosomataceae</taxon>
        <taxon>Runella</taxon>
    </lineage>
</organism>
<evidence type="ECO:0000256" key="2">
    <source>
        <dbReference type="ARBA" id="ARBA00022748"/>
    </source>
</evidence>
<dbReference type="AlphaFoldDB" id="A0A7W5ZMQ6"/>
<proteinExistence type="predicted"/>
<evidence type="ECO:0000313" key="8">
    <source>
        <dbReference type="Proteomes" id="UP000541352"/>
    </source>
</evidence>
<gene>
    <name evidence="7" type="ORF">FHS57_004183</name>
</gene>
<dbReference type="RefSeq" id="WP_183976975.1">
    <property type="nucleotide sequence ID" value="NZ_JACIBY010000009.1"/>
</dbReference>
<feature type="domain" description="Thioredoxin" evidence="6">
    <location>
        <begin position="123"/>
        <end position="275"/>
    </location>
</feature>
<dbReference type="Gene3D" id="3.40.30.10">
    <property type="entry name" value="Glutaredoxin"/>
    <property type="match status" value="1"/>
</dbReference>
<dbReference type="GO" id="GO:0016491">
    <property type="term" value="F:oxidoreductase activity"/>
    <property type="evidence" value="ECO:0007669"/>
    <property type="project" value="InterPro"/>
</dbReference>
<sequence>MIKSPYFWLAALMVAIIPCFIIDIVHHYLDWKKEVREELIIVVQNLYTFTKDQKANILDRVFVRNQALMFLMYVKSFAILLFVVGSSYFFWRYQKQTKPKVWQPLLYTIGMVACFLSIKIFALNRVDSIENVNLISINPNTSSFEEIYNTHFKGSVVDVDFWGTTCGPCLQEFRNFTKPLKEKYRTRKDIKYLYVAQGNEYLWREQIKKYNVEGNHIFISEDQYAKLYRQSTKDSTILMPRYLIIDKKGKLVESNAKRPSDRDSLYVQLEKYLFEIY</sequence>
<dbReference type="Proteomes" id="UP000541352">
    <property type="component" value="Unassembled WGS sequence"/>
</dbReference>
<keyword evidence="7" id="KW-0413">Isomerase</keyword>
<keyword evidence="8" id="KW-1185">Reference proteome</keyword>
<evidence type="ECO:0000313" key="7">
    <source>
        <dbReference type="EMBL" id="MBB3840170.1"/>
    </source>
</evidence>
<dbReference type="EMBL" id="JACIBY010000009">
    <property type="protein sequence ID" value="MBB3840170.1"/>
    <property type="molecule type" value="Genomic_DNA"/>
</dbReference>
<dbReference type="InterPro" id="IPR036249">
    <property type="entry name" value="Thioredoxin-like_sf"/>
</dbReference>
<protein>
    <submittedName>
        <fullName evidence="7">Thiol-disulfide isomerase/thioredoxin</fullName>
    </submittedName>
</protein>
<evidence type="ECO:0000256" key="5">
    <source>
        <dbReference type="SAM" id="Phobius"/>
    </source>
</evidence>
<feature type="transmembrane region" description="Helical" evidence="5">
    <location>
        <begin position="102"/>
        <end position="122"/>
    </location>
</feature>
<comment type="subcellular location">
    <subcellularLocation>
        <location evidence="1">Cell envelope</location>
    </subcellularLocation>
</comment>
<name>A0A7W5ZMQ6_9BACT</name>
<keyword evidence="4" id="KW-0676">Redox-active center</keyword>
<evidence type="ECO:0000259" key="6">
    <source>
        <dbReference type="PROSITE" id="PS51352"/>
    </source>
</evidence>
<evidence type="ECO:0000256" key="4">
    <source>
        <dbReference type="ARBA" id="ARBA00023284"/>
    </source>
</evidence>
<feature type="transmembrane region" description="Helical" evidence="5">
    <location>
        <begin position="70"/>
        <end position="90"/>
    </location>
</feature>
<keyword evidence="5" id="KW-0472">Membrane</keyword>
<dbReference type="GO" id="GO:0017004">
    <property type="term" value="P:cytochrome complex assembly"/>
    <property type="evidence" value="ECO:0007669"/>
    <property type="project" value="UniProtKB-KW"/>
</dbReference>
<accession>A0A7W5ZMQ6</accession>
<feature type="transmembrane region" description="Helical" evidence="5">
    <location>
        <begin position="6"/>
        <end position="29"/>
    </location>
</feature>
<reference evidence="7 8" key="1">
    <citation type="submission" date="2020-08" db="EMBL/GenBank/DDBJ databases">
        <title>Genomic Encyclopedia of Type Strains, Phase IV (KMG-IV): sequencing the most valuable type-strain genomes for metagenomic binning, comparative biology and taxonomic classification.</title>
        <authorList>
            <person name="Goeker M."/>
        </authorList>
    </citation>
    <scope>NUCLEOTIDE SEQUENCE [LARGE SCALE GENOMIC DNA]</scope>
    <source>
        <strain evidence="7 8">DSM 17976</strain>
    </source>
</reference>
<evidence type="ECO:0000256" key="3">
    <source>
        <dbReference type="ARBA" id="ARBA00023157"/>
    </source>
</evidence>
<dbReference type="PANTHER" id="PTHR42852">
    <property type="entry name" value="THIOL:DISULFIDE INTERCHANGE PROTEIN DSBE"/>
    <property type="match status" value="1"/>
</dbReference>
<comment type="caution">
    <text evidence="7">The sequence shown here is derived from an EMBL/GenBank/DDBJ whole genome shotgun (WGS) entry which is preliminary data.</text>
</comment>
<dbReference type="GO" id="GO:0016853">
    <property type="term" value="F:isomerase activity"/>
    <property type="evidence" value="ECO:0007669"/>
    <property type="project" value="UniProtKB-KW"/>
</dbReference>
<keyword evidence="2" id="KW-0201">Cytochrome c-type biogenesis</keyword>
<evidence type="ECO:0000256" key="1">
    <source>
        <dbReference type="ARBA" id="ARBA00004196"/>
    </source>
</evidence>
<dbReference type="Pfam" id="PF08534">
    <property type="entry name" value="Redoxin"/>
    <property type="match status" value="1"/>
</dbReference>
<dbReference type="InterPro" id="IPR050553">
    <property type="entry name" value="Thioredoxin_ResA/DsbE_sf"/>
</dbReference>